<dbReference type="Proteomes" id="UP000244937">
    <property type="component" value="Chromosome"/>
</dbReference>
<dbReference type="GO" id="GO:0016740">
    <property type="term" value="F:transferase activity"/>
    <property type="evidence" value="ECO:0007669"/>
    <property type="project" value="UniProtKB-KW"/>
</dbReference>
<dbReference type="OrthoDB" id="9807209at2"/>
<accession>A0A2S1SLI1</accession>
<gene>
    <name evidence="1" type="ORF">HYN49_06355</name>
</gene>
<evidence type="ECO:0000313" key="2">
    <source>
        <dbReference type="Proteomes" id="UP000244937"/>
    </source>
</evidence>
<reference evidence="1 2" key="1">
    <citation type="submission" date="2018-05" db="EMBL/GenBank/DDBJ databases">
        <title>Genome sequencing of Flavobacterium sp. HYN0049.</title>
        <authorList>
            <person name="Yi H."/>
            <person name="Baek C."/>
        </authorList>
    </citation>
    <scope>NUCLEOTIDE SEQUENCE [LARGE SCALE GENOMIC DNA]</scope>
    <source>
        <strain evidence="1 2">HYN0049</strain>
    </source>
</reference>
<dbReference type="Pfam" id="PF13692">
    <property type="entry name" value="Glyco_trans_1_4"/>
    <property type="match status" value="1"/>
</dbReference>
<organism evidence="1 2">
    <name type="scientific">Flavobacterium pallidum</name>
    <dbReference type="NCBI Taxonomy" id="2172098"/>
    <lineage>
        <taxon>Bacteria</taxon>
        <taxon>Pseudomonadati</taxon>
        <taxon>Bacteroidota</taxon>
        <taxon>Flavobacteriia</taxon>
        <taxon>Flavobacteriales</taxon>
        <taxon>Flavobacteriaceae</taxon>
        <taxon>Flavobacterium</taxon>
    </lineage>
</organism>
<evidence type="ECO:0000313" key="1">
    <source>
        <dbReference type="EMBL" id="AWI27212.1"/>
    </source>
</evidence>
<name>A0A2S1SLI1_9FLAO</name>
<dbReference type="Gene3D" id="3.40.50.2000">
    <property type="entry name" value="Glycogen Phosphorylase B"/>
    <property type="match status" value="1"/>
</dbReference>
<dbReference type="SUPFAM" id="SSF53756">
    <property type="entry name" value="UDP-Glycosyltransferase/glycogen phosphorylase"/>
    <property type="match status" value="1"/>
</dbReference>
<proteinExistence type="predicted"/>
<dbReference type="RefSeq" id="WP_108904980.1">
    <property type="nucleotide sequence ID" value="NZ_CP029187.1"/>
</dbReference>
<keyword evidence="2" id="KW-1185">Reference proteome</keyword>
<keyword evidence="1" id="KW-0808">Transferase</keyword>
<protein>
    <submittedName>
        <fullName evidence="1">Glycosyltransferase</fullName>
    </submittedName>
</protein>
<dbReference type="EMBL" id="CP029187">
    <property type="protein sequence ID" value="AWI27212.1"/>
    <property type="molecule type" value="Genomic_DNA"/>
</dbReference>
<sequence length="412" mass="47100">MHQKILIIGLVWPESQSSAAGSRMMQLVKLFLESGMEVVFGSAAQRSDFSDVLDLPGLSTQQLLLNDSSFDDFVTALHPDIVLFDRFISEEQFGWRVAAHCQQALRILDTEDLHCLRLARQLAVKQQRDFTIDDLFSDTAKREISSILRCDLSLIISEYEMQLLQKTFKIDPILLYYLPFLPDVVEGNTWPGYKERSGFMFIGNFYHEPNKDAVRYLKEQVWPAVRVKMPEAVLFVYGAYLPAMIQQMHDPKTGFIIAGRAVSAEEAIKSAKVMLAPLRFGAGMKGKLLEAMICGTPTITTSIGAEGMPYQNLWNGFITDDVMEFADFAVKLYEDAELWTVAQSQGTVILKGKFDKSIYEKDFLNHIYFIINNLKEHRRNNFIGSVLLYDAFSATKYMSRWIEEKNKNNYKH</sequence>
<dbReference type="AlphaFoldDB" id="A0A2S1SLI1"/>
<dbReference type="KEGG" id="fpal:HYN49_06355"/>